<dbReference type="Proteomes" id="UP000830768">
    <property type="component" value="Chromosome 9"/>
</dbReference>
<reference evidence="1" key="1">
    <citation type="submission" date="2021-11" db="EMBL/GenBank/DDBJ databases">
        <title>Fusarium solani-melongenae Genome sequencing and assembly.</title>
        <authorList>
            <person name="Xie S."/>
            <person name="Huang L."/>
            <person name="Zhang X."/>
        </authorList>
    </citation>
    <scope>NUCLEOTIDE SEQUENCE</scope>
    <source>
        <strain evidence="1">CRI 24-3</strain>
    </source>
</reference>
<accession>A0ACD3ZGE6</accession>
<sequence length="885" mass="98529">MNTETTQSDLDRPRLAPPLIPQRASHGAERKSLSHNDYTVGWVCALPLELGVATAMLDEEHQTLPVCPGDKNTYTLGRIEHHNVVLVCLPSCGTTKAAIVASHMLRSYPNIQAGLMVGIGGGAPTSDADIRLGDIIVGDLVVQYDLGKTVKGGKFERIDGSGKSPPENLKMAVQSLRGRHNLQPRRIPDMISEMLKRHPSARERYTRPVAAWDQLFDAAYDHVEGPNDGNAVHCGRCDISRLVPRPPRFETHCKIHYGKIASGNRVLKHGKTRDHLAQELGAVCFEMEAAGLVDANFPCLVVRGISDYADSHKNNEWQGFAAAAAAAYAKELLAILPTSQNPSRFTSQGHLPDDVSRKGSLGQKMSLERSETGSVVPEFPLKGSNGTETAQSQLTSAVETLERLESIIQVSTKDMKAVSRSFRHDATRMALKMRRAERLFFRIRRPIHNAARLDRKKRLAHSATLTDYSIVSDLALSLQKLNCGAQFEAEDDRPVSKRAFKFKFKVSVPSLTNSAFSSPGLLPSEETVQKSSSVDSAAVVPTDSVEHHLALQSENDMEGIIRDDCSVTDKSFGPCVFTTSLTPSHFAFIKEEGHTYDHMASREYMLPNDDSWTSAEEVLHFVLHDMALSRKPLLGSVANFEGRVLDVGTGIGWWAIDMADDCPRADVIGIDLSPIQPEYMPLNCRFLLDDLETSYDLAFACSDYYPDVIHCRNMVMAIYDWTRFIAWIKRELEPGGLVEFQELLWCPCIQDGGITKPYTGPLAEFFQTLAQAFSACGISLDAPRYLQTGLELSGFKDVSQQDFLIPLGKWSNDPKPKDMGAYFYYFLLVAIEPLSSRVLRRGLNYCPSEAKLWAERFKKTLKESRRELIFFQFIVVHGRKYRAIQ</sequence>
<dbReference type="EMBL" id="CP090037">
    <property type="protein sequence ID" value="UPL00202.1"/>
    <property type="molecule type" value="Genomic_DNA"/>
</dbReference>
<evidence type="ECO:0000313" key="2">
    <source>
        <dbReference type="Proteomes" id="UP000830768"/>
    </source>
</evidence>
<proteinExistence type="predicted"/>
<organism evidence="1 2">
    <name type="scientific">Fusarium solani subsp. cucurbitae</name>
    <name type="common">Neocosmosporum cucurbitae</name>
    <dbReference type="NCBI Taxonomy" id="2747967"/>
    <lineage>
        <taxon>Eukaryota</taxon>
        <taxon>Fungi</taxon>
        <taxon>Dikarya</taxon>
        <taxon>Ascomycota</taxon>
        <taxon>Pezizomycotina</taxon>
        <taxon>Sordariomycetes</taxon>
        <taxon>Hypocreomycetidae</taxon>
        <taxon>Hypocreales</taxon>
        <taxon>Nectriaceae</taxon>
        <taxon>Fusarium</taxon>
        <taxon>Fusarium solani species complex</taxon>
    </lineage>
</organism>
<gene>
    <name evidence="1" type="ORF">LCI18_011136</name>
</gene>
<keyword evidence="2" id="KW-1185">Reference proteome</keyword>
<name>A0ACD3ZGE6_FUSSC</name>
<evidence type="ECO:0000313" key="1">
    <source>
        <dbReference type="EMBL" id="UPL00202.1"/>
    </source>
</evidence>
<protein>
    <submittedName>
        <fullName evidence="1">Uncharacterized protein</fullName>
    </submittedName>
</protein>